<evidence type="ECO:0000256" key="4">
    <source>
        <dbReference type="ARBA" id="ARBA00016902"/>
    </source>
</evidence>
<evidence type="ECO:0000256" key="8">
    <source>
        <dbReference type="ARBA" id="ARBA00029986"/>
    </source>
</evidence>
<dbReference type="InterPro" id="IPR008880">
    <property type="entry name" value="Trigger_fac_C"/>
</dbReference>
<feature type="compositionally biased region" description="Basic and acidic residues" evidence="10">
    <location>
        <begin position="415"/>
        <end position="429"/>
    </location>
</feature>
<dbReference type="SUPFAM" id="SSF109998">
    <property type="entry name" value="Triger factor/SurA peptide-binding domain-like"/>
    <property type="match status" value="1"/>
</dbReference>
<name>A0ABS9KAK2_9BACT</name>
<evidence type="ECO:0000259" key="11">
    <source>
        <dbReference type="Pfam" id="PF05697"/>
    </source>
</evidence>
<proteinExistence type="inferred from homology"/>
<accession>A0ABS9KAK2</accession>
<dbReference type="Pfam" id="PF05698">
    <property type="entry name" value="Trigger_C"/>
    <property type="match status" value="1"/>
</dbReference>
<evidence type="ECO:0000256" key="5">
    <source>
        <dbReference type="ARBA" id="ARBA00023110"/>
    </source>
</evidence>
<reference evidence="13" key="1">
    <citation type="submission" date="2022-01" db="EMBL/GenBank/DDBJ databases">
        <authorList>
            <person name="Wang Y."/>
        </authorList>
    </citation>
    <scope>NUCLEOTIDE SEQUENCE</scope>
    <source>
        <strain evidence="13">WB101</strain>
    </source>
</reference>
<keyword evidence="9" id="KW-0963">Cytoplasm</keyword>
<dbReference type="InterPro" id="IPR036611">
    <property type="entry name" value="Trigger_fac_ribosome-bd_sf"/>
</dbReference>
<sequence>MELSVEELTSVDKEITIKANREDLSEKFDKAYKKYKSQIQMPGFRPGRVPIGLIKKRFGKEIEMEEINSYVEEVYEKEIVPEHEPVGETQMLDMSWENDELEVVFKIGAKPEFELKDLKEIAIDKMVHDVSDEEVEEEIERTLQRQGNWEEVEDEITEESRVTVDAVSLDEDGNPIEGEKDEDQKLDLRQDAAADFREHLVGHKVGDVVEMELGEDEEVDRFELHVKKVEVNHEAELNDEFAKQNSNGQAKNVDEFKSYIKSQMQDYYDQSSDEMFRQDAIQAMAEAHEFEVPEVMLEQIKNNFVEYAKQQSGGDLPPEFDVEEYKENMSEQAVQQAKWGFISHKLQEKFDDIEIKPEDIDEYIGVEAAKYGATAEQLKSYYAQNPNQLENLRNNIRENKVFDKLTEEVTINELSKDEFRKKREEENEKQQIPQV</sequence>
<comment type="function">
    <text evidence="9">Involved in protein export. Acts as a chaperone by maintaining the newly synthesized protein in an open conformation. Functions as a peptidyl-prolyl cis-trans isomerase.</text>
</comment>
<dbReference type="RefSeq" id="WP_237852722.1">
    <property type="nucleotide sequence ID" value="NZ_JAKLWS010000004.1"/>
</dbReference>
<feature type="domain" description="Trigger factor C-terminal" evidence="12">
    <location>
        <begin position="253"/>
        <end position="406"/>
    </location>
</feature>
<dbReference type="PIRSF" id="PIRSF003095">
    <property type="entry name" value="Trigger_factor"/>
    <property type="match status" value="1"/>
</dbReference>
<keyword evidence="9" id="KW-0131">Cell cycle</keyword>
<evidence type="ECO:0000313" key="14">
    <source>
        <dbReference type="Proteomes" id="UP001165366"/>
    </source>
</evidence>
<feature type="region of interest" description="Disordered" evidence="10">
    <location>
        <begin position="415"/>
        <end position="435"/>
    </location>
</feature>
<dbReference type="InterPro" id="IPR027304">
    <property type="entry name" value="Trigger_fact/SurA_dom_sf"/>
</dbReference>
<evidence type="ECO:0000256" key="9">
    <source>
        <dbReference type="HAMAP-Rule" id="MF_00303"/>
    </source>
</evidence>
<dbReference type="InterPro" id="IPR046357">
    <property type="entry name" value="PPIase_dom_sf"/>
</dbReference>
<comment type="catalytic activity">
    <reaction evidence="1 9">
        <text>[protein]-peptidylproline (omega=180) = [protein]-peptidylproline (omega=0)</text>
        <dbReference type="Rhea" id="RHEA:16237"/>
        <dbReference type="Rhea" id="RHEA-COMP:10747"/>
        <dbReference type="Rhea" id="RHEA-COMP:10748"/>
        <dbReference type="ChEBI" id="CHEBI:83833"/>
        <dbReference type="ChEBI" id="CHEBI:83834"/>
        <dbReference type="EC" id="5.2.1.8"/>
    </reaction>
</comment>
<gene>
    <name evidence="9 13" type="primary">tig</name>
    <name evidence="13" type="ORF">L6773_04840</name>
</gene>
<dbReference type="HAMAP" id="MF_00303">
    <property type="entry name" value="Trigger_factor_Tig"/>
    <property type="match status" value="1"/>
</dbReference>
<comment type="similarity">
    <text evidence="2 9">Belongs to the FKBP-type PPIase family. Tig subfamily.</text>
</comment>
<dbReference type="Gene3D" id="3.10.50.40">
    <property type="match status" value="1"/>
</dbReference>
<evidence type="ECO:0000256" key="3">
    <source>
        <dbReference type="ARBA" id="ARBA00013194"/>
    </source>
</evidence>
<keyword evidence="5 9" id="KW-0697">Rotamase</keyword>
<evidence type="ECO:0000256" key="1">
    <source>
        <dbReference type="ARBA" id="ARBA00000971"/>
    </source>
</evidence>
<protein>
    <recommendedName>
        <fullName evidence="4 9">Trigger factor</fullName>
        <shortName evidence="9">TF</shortName>
        <ecNumber evidence="3 9">5.2.1.8</ecNumber>
    </recommendedName>
    <alternativeName>
        <fullName evidence="8 9">PPIase</fullName>
    </alternativeName>
</protein>
<feature type="domain" description="Trigger factor ribosome-binding bacterial" evidence="11">
    <location>
        <begin position="1"/>
        <end position="141"/>
    </location>
</feature>
<dbReference type="Gene3D" id="3.30.70.1050">
    <property type="entry name" value="Trigger factor ribosome-binding domain"/>
    <property type="match status" value="1"/>
</dbReference>
<dbReference type="EC" id="5.2.1.8" evidence="3 9"/>
<comment type="domain">
    <text evidence="9">Consists of 3 domains; the N-terminus binds the ribosome, the middle domain has PPIase activity, while the C-terminus has intrinsic chaperone activity on its own.</text>
</comment>
<comment type="subcellular location">
    <subcellularLocation>
        <location evidence="9">Cytoplasm</location>
    </subcellularLocation>
    <text evidence="9">About half TF is bound to the ribosome near the polypeptide exit tunnel while the other half is free in the cytoplasm.</text>
</comment>
<evidence type="ECO:0000259" key="12">
    <source>
        <dbReference type="Pfam" id="PF05698"/>
    </source>
</evidence>
<dbReference type="InterPro" id="IPR008881">
    <property type="entry name" value="Trigger_fac_ribosome-bd_bac"/>
</dbReference>
<keyword evidence="9" id="KW-0132">Cell division</keyword>
<dbReference type="NCBIfam" id="TIGR00115">
    <property type="entry name" value="tig"/>
    <property type="match status" value="1"/>
</dbReference>
<dbReference type="Gene3D" id="1.10.3120.10">
    <property type="entry name" value="Trigger factor, C-terminal domain"/>
    <property type="match status" value="1"/>
</dbReference>
<dbReference type="SUPFAM" id="SSF102735">
    <property type="entry name" value="Trigger factor ribosome-binding domain"/>
    <property type="match status" value="1"/>
</dbReference>
<reference evidence="13" key="2">
    <citation type="submission" date="2024-05" db="EMBL/GenBank/DDBJ databases">
        <title>Rhodohalobacter halophilus gen. nov., sp. nov., a moderately halophilic member of the family Balneolaceae.</title>
        <authorList>
            <person name="Xia J."/>
        </authorList>
    </citation>
    <scope>NUCLEOTIDE SEQUENCE</scope>
    <source>
        <strain evidence="13">WB101</strain>
    </source>
</reference>
<keyword evidence="7 9" id="KW-0413">Isomerase</keyword>
<evidence type="ECO:0000256" key="7">
    <source>
        <dbReference type="ARBA" id="ARBA00023235"/>
    </source>
</evidence>
<evidence type="ECO:0000256" key="10">
    <source>
        <dbReference type="SAM" id="MobiDB-lite"/>
    </source>
</evidence>
<dbReference type="InterPro" id="IPR037041">
    <property type="entry name" value="Trigger_fac_C_sf"/>
</dbReference>
<dbReference type="Pfam" id="PF05697">
    <property type="entry name" value="Trigger_N"/>
    <property type="match status" value="1"/>
</dbReference>
<evidence type="ECO:0000256" key="6">
    <source>
        <dbReference type="ARBA" id="ARBA00023186"/>
    </source>
</evidence>
<keyword evidence="6 9" id="KW-0143">Chaperone</keyword>
<dbReference type="SUPFAM" id="SSF54534">
    <property type="entry name" value="FKBP-like"/>
    <property type="match status" value="1"/>
</dbReference>
<dbReference type="GO" id="GO:0003755">
    <property type="term" value="F:peptidyl-prolyl cis-trans isomerase activity"/>
    <property type="evidence" value="ECO:0007669"/>
    <property type="project" value="UniProtKB-EC"/>
</dbReference>
<dbReference type="EMBL" id="JAKLWS010000004">
    <property type="protein sequence ID" value="MCG2587879.1"/>
    <property type="molecule type" value="Genomic_DNA"/>
</dbReference>
<comment type="caution">
    <text evidence="13">The sequence shown here is derived from an EMBL/GenBank/DDBJ whole genome shotgun (WGS) entry which is preliminary data.</text>
</comment>
<dbReference type="InterPro" id="IPR005215">
    <property type="entry name" value="Trig_fac"/>
</dbReference>
<keyword evidence="14" id="KW-1185">Reference proteome</keyword>
<organism evidence="13 14">
    <name type="scientific">Rhodohalobacter sulfatireducens</name>
    <dbReference type="NCBI Taxonomy" id="2911366"/>
    <lineage>
        <taxon>Bacteria</taxon>
        <taxon>Pseudomonadati</taxon>
        <taxon>Balneolota</taxon>
        <taxon>Balneolia</taxon>
        <taxon>Balneolales</taxon>
        <taxon>Balneolaceae</taxon>
        <taxon>Rhodohalobacter</taxon>
    </lineage>
</organism>
<dbReference type="Proteomes" id="UP001165366">
    <property type="component" value="Unassembled WGS sequence"/>
</dbReference>
<evidence type="ECO:0000313" key="13">
    <source>
        <dbReference type="EMBL" id="MCG2587879.1"/>
    </source>
</evidence>
<evidence type="ECO:0000256" key="2">
    <source>
        <dbReference type="ARBA" id="ARBA00005464"/>
    </source>
</evidence>